<evidence type="ECO:0000313" key="5">
    <source>
        <dbReference type="Proteomes" id="UP000252040"/>
    </source>
</evidence>
<dbReference type="RefSeq" id="XP_024624219.1">
    <property type="nucleotide sequence ID" value="XM_024768451.1"/>
</dbReference>
<feature type="region of interest" description="Disordered" evidence="3">
    <location>
        <begin position="489"/>
        <end position="512"/>
    </location>
</feature>
<reference evidence="6 7" key="1">
    <citation type="submission" date="2025-04" db="UniProtKB">
        <authorList>
            <consortium name="RefSeq"/>
        </authorList>
    </citation>
    <scope>IDENTIFICATION</scope>
    <source>
        <tissue evidence="6 7">Meat</tissue>
    </source>
</reference>
<dbReference type="InterPro" id="IPR051876">
    <property type="entry name" value="ODA-DC/CCD"/>
</dbReference>
<dbReference type="Proteomes" id="UP000252040">
    <property type="component" value="Unplaced"/>
</dbReference>
<dbReference type="PANTHER" id="PTHR21694">
    <property type="entry name" value="COILED-COIL DOMAIN-CONTAINING PROTEIN 63"/>
    <property type="match status" value="1"/>
</dbReference>
<dbReference type="AlphaFoldDB" id="A0A341DAW7"/>
<dbReference type="RefSeq" id="XP_024624218.1">
    <property type="nucleotide sequence ID" value="XM_024768450.1"/>
</dbReference>
<evidence type="ECO:0000256" key="2">
    <source>
        <dbReference type="SAM" id="Coils"/>
    </source>
</evidence>
<dbReference type="GO" id="GO:0036158">
    <property type="term" value="P:outer dynein arm assembly"/>
    <property type="evidence" value="ECO:0007669"/>
    <property type="project" value="TreeGrafter"/>
</dbReference>
<dbReference type="GeneID" id="112415445"/>
<accession>A0A341DAW7</accession>
<evidence type="ECO:0000256" key="3">
    <source>
        <dbReference type="SAM" id="MobiDB-lite"/>
    </source>
</evidence>
<organism evidence="5 6">
    <name type="scientific">Neophocaena asiaeorientalis asiaeorientalis</name>
    <name type="common">Yangtze finless porpoise</name>
    <name type="synonym">Neophocaena phocaenoides subsp. asiaeorientalis</name>
    <dbReference type="NCBI Taxonomy" id="1706337"/>
    <lineage>
        <taxon>Eukaryota</taxon>
        <taxon>Metazoa</taxon>
        <taxon>Chordata</taxon>
        <taxon>Craniata</taxon>
        <taxon>Vertebrata</taxon>
        <taxon>Euteleostomi</taxon>
        <taxon>Mammalia</taxon>
        <taxon>Eutheria</taxon>
        <taxon>Laurasiatheria</taxon>
        <taxon>Artiodactyla</taxon>
        <taxon>Whippomorpha</taxon>
        <taxon>Cetacea</taxon>
        <taxon>Odontoceti</taxon>
        <taxon>Phocoenidae</taxon>
        <taxon>Neophocaena</taxon>
    </lineage>
</organism>
<dbReference type="RefSeq" id="XP_024624226.1">
    <property type="nucleotide sequence ID" value="XM_024768458.1"/>
</dbReference>
<evidence type="ECO:0000313" key="8">
    <source>
        <dbReference type="RefSeq" id="XP_024624226.1"/>
    </source>
</evidence>
<feature type="domain" description="ODAD1 central coiled coil region" evidence="4">
    <location>
        <begin position="149"/>
        <end position="434"/>
    </location>
</feature>
<feature type="region of interest" description="Disordered" evidence="3">
    <location>
        <begin position="561"/>
        <end position="621"/>
    </location>
</feature>
<dbReference type="PANTHER" id="PTHR21694:SF35">
    <property type="entry name" value="OUTER DYNEIN ARM-DOCKING COMPLEX SUBUNIT 1"/>
    <property type="match status" value="1"/>
</dbReference>
<dbReference type="CTD" id="93233"/>
<evidence type="ECO:0000313" key="6">
    <source>
        <dbReference type="RefSeq" id="XP_024624218.1"/>
    </source>
</evidence>
<proteinExistence type="predicted"/>
<dbReference type="InterPro" id="IPR049258">
    <property type="entry name" value="ODAD1_CC"/>
</dbReference>
<sequence>MPLGLSAGSARSEDGSEAFLEGTVDWELSRLQRQCKVMEGERRAYSKEVHQRINKQLEEIQRLEGVRNKLQVQISIAQSQVTRQQDSKRLENMGHLLKCRVRAQAEVKELQEQTRALDRQIQEWESRIFAHGKDVKASGCILDQKVKSQRRIKILEDQLDRVTCRFDNQLVRNATLREELDLLQIERNRYLNVDRKLQKELQLLRDTVRTLMVSSTSAYTIREEAKAKLGMLRERAEKEVAQNDTEVQVLQRQIAHLEQLHRFLKLKNSDRQPDPAVVEKREQRAREVAEGLRKTSQEKLVLRYEDALKKLSQLTGESDPDLLVEKYLELEERNFAEFNFINEQNSELERLQEEIKEMQEALESGRRSEEDRRSRQEQQRAELQQRVDEVHTEAENLEARFQNFRGQLEKLKTDIQHLFTRAQCDSTVINDLLGVKIHMRDRDIGLFLGLIEKRLVELLTVQAFLETQNSLSASLPNAALLVLGQSPEDLPKKVAPPQPPDNLEDPPGFEANDDYPLSEGELLSYVVKSLEAREQAKGQYLKQLAEAVTKVDSAQSVTLSSTQASSGLPLLPKSPSAVPGSLTSHRASGILASSGGRATSSNVGRVTFRDPSSSAGHATVGSTTAVKGGLMSSRDSTEGRAIFISPNSSSYLGPTGYLGSSRGHESFGGPESKGPESESSRGLESSRGQVSSTGPASSTGRVSTTSKDSQSKY</sequence>
<feature type="compositionally biased region" description="Low complexity" evidence="3">
    <location>
        <begin position="565"/>
        <end position="576"/>
    </location>
</feature>
<evidence type="ECO:0000259" key="4">
    <source>
        <dbReference type="Pfam" id="PF21773"/>
    </source>
</evidence>
<feature type="compositionally biased region" description="Polar residues" evidence="3">
    <location>
        <begin position="689"/>
        <end position="713"/>
    </location>
</feature>
<dbReference type="Pfam" id="PF21773">
    <property type="entry name" value="ODAD1_CC"/>
    <property type="match status" value="1"/>
</dbReference>
<feature type="compositionally biased region" description="Polar residues" evidence="3">
    <location>
        <begin position="596"/>
        <end position="621"/>
    </location>
</feature>
<feature type="coiled-coil region" evidence="2">
    <location>
        <begin position="28"/>
        <end position="193"/>
    </location>
</feature>
<gene>
    <name evidence="6 7 8" type="primary">CCDC114</name>
</gene>
<feature type="region of interest" description="Disordered" evidence="3">
    <location>
        <begin position="652"/>
        <end position="713"/>
    </location>
</feature>
<dbReference type="KEGG" id="nasi:112415445"/>
<feature type="coiled-coil region" evidence="2">
    <location>
        <begin position="222"/>
        <end position="267"/>
    </location>
</feature>
<feature type="region of interest" description="Disordered" evidence="3">
    <location>
        <begin position="359"/>
        <end position="382"/>
    </location>
</feature>
<dbReference type="GO" id="GO:0005930">
    <property type="term" value="C:axoneme"/>
    <property type="evidence" value="ECO:0007669"/>
    <property type="project" value="TreeGrafter"/>
</dbReference>
<keyword evidence="1 2" id="KW-0175">Coiled coil</keyword>
<dbReference type="STRING" id="1706337.A0A341DAW7"/>
<evidence type="ECO:0000256" key="1">
    <source>
        <dbReference type="ARBA" id="ARBA00023054"/>
    </source>
</evidence>
<name>A0A341DAW7_NEOAA</name>
<protein>
    <submittedName>
        <fullName evidence="6 7">Coiled-coil domain-containing protein 114 isoform X1</fullName>
    </submittedName>
</protein>
<keyword evidence="5" id="KW-1185">Reference proteome</keyword>
<evidence type="ECO:0000313" key="7">
    <source>
        <dbReference type="RefSeq" id="XP_024624219.1"/>
    </source>
</evidence>
<dbReference type="GO" id="GO:0003341">
    <property type="term" value="P:cilium movement"/>
    <property type="evidence" value="ECO:0007669"/>
    <property type="project" value="TreeGrafter"/>
</dbReference>